<dbReference type="InParanoid" id="A0A1X7T8B8"/>
<sequence length="54" mass="6350">MLHSLAKSEIRRQEIRKQLQETDQEVMEWLRVFSAEEEEGANQAEGKRECSEVS</sequence>
<organism evidence="1">
    <name type="scientific">Amphimedon queenslandica</name>
    <name type="common">Sponge</name>
    <dbReference type="NCBI Taxonomy" id="400682"/>
    <lineage>
        <taxon>Eukaryota</taxon>
        <taxon>Metazoa</taxon>
        <taxon>Porifera</taxon>
        <taxon>Demospongiae</taxon>
        <taxon>Heteroscleromorpha</taxon>
        <taxon>Haplosclerida</taxon>
        <taxon>Niphatidae</taxon>
        <taxon>Amphimedon</taxon>
    </lineage>
</organism>
<evidence type="ECO:0000313" key="1">
    <source>
        <dbReference type="EnsemblMetazoa" id="Aqu2.1.10784_001"/>
    </source>
</evidence>
<proteinExistence type="predicted"/>
<dbReference type="eggNOG" id="KOG4191">
    <property type="taxonomic scope" value="Eukaryota"/>
</dbReference>
<reference evidence="1" key="1">
    <citation type="submission" date="2017-05" db="UniProtKB">
        <authorList>
            <consortium name="EnsemblMetazoa"/>
        </authorList>
    </citation>
    <scope>IDENTIFICATION</scope>
</reference>
<dbReference type="AlphaFoldDB" id="A0A1X7T8B8"/>
<dbReference type="EnsemblMetazoa" id="Aqu2.1.10784_001">
    <property type="protein sequence ID" value="Aqu2.1.10784_001"/>
    <property type="gene ID" value="Aqu2.1.10784"/>
</dbReference>
<protein>
    <submittedName>
        <fullName evidence="1">Uncharacterized protein</fullName>
    </submittedName>
</protein>
<name>A0A1X7T8B8_AMPQE</name>
<accession>A0A1X7T8B8</accession>